<evidence type="ECO:0000313" key="3">
    <source>
        <dbReference type="Proteomes" id="UP000002200"/>
    </source>
</evidence>
<dbReference type="AlphaFoldDB" id="Q83G84"/>
<dbReference type="Proteomes" id="UP000002200">
    <property type="component" value="Chromosome"/>
</dbReference>
<keyword evidence="3" id="KW-1185">Reference proteome</keyword>
<evidence type="ECO:0000313" key="2">
    <source>
        <dbReference type="EMBL" id="AAO44528.1"/>
    </source>
</evidence>
<feature type="transmembrane region" description="Helical" evidence="1">
    <location>
        <begin position="83"/>
        <end position="104"/>
    </location>
</feature>
<dbReference type="GeneID" id="67388110"/>
<dbReference type="EMBL" id="AE014184">
    <property type="protein sequence ID" value="AAO44528.1"/>
    <property type="molecule type" value="Genomic_DNA"/>
</dbReference>
<sequence>MAASRTNNADSVILLFRRILLVCPAFTLVSYLLLGILFFYIAGQRGVLGVLLSGALSVFFMSSTVLSMIVAGKFRKSPLFLSALPLAVMSGWVAKIVVSLIFVFSLKNQMWFDGFAFFLCTTLICVGSLVIDTLLVLRSGVFDSI</sequence>
<proteinExistence type="predicted"/>
<reference evidence="2 3" key="1">
    <citation type="journal article" date="2003" name="Genome Res.">
        <title>Tropheryma whipplei twist: a human pathogenic Actinobacteria with a reduced genome.</title>
        <authorList>
            <person name="Raoult D."/>
            <person name="Ogata H."/>
            <person name="Audic S."/>
            <person name="Robert C."/>
            <person name="Suhre K."/>
            <person name="Drancourt M."/>
            <person name="Claverie J.-M."/>
        </authorList>
    </citation>
    <scope>NUCLEOTIDE SEQUENCE [LARGE SCALE GENOMIC DNA]</scope>
    <source>
        <strain evidence="2 3">Twist</strain>
    </source>
</reference>
<name>Q83G84_TROWT</name>
<feature type="transmembrane region" description="Helical" evidence="1">
    <location>
        <begin position="20"/>
        <end position="41"/>
    </location>
</feature>
<dbReference type="HOGENOM" id="CLU_1786063_0_0_11"/>
<protein>
    <recommendedName>
        <fullName evidence="4">ATP synthase protein I</fullName>
    </recommendedName>
</protein>
<gene>
    <name evidence="2" type="ordered locus">TWT_431</name>
</gene>
<feature type="transmembrane region" description="Helical" evidence="1">
    <location>
        <begin position="47"/>
        <end position="71"/>
    </location>
</feature>
<accession>Q83G84</accession>
<keyword evidence="1" id="KW-0472">Membrane</keyword>
<feature type="transmembrane region" description="Helical" evidence="1">
    <location>
        <begin position="116"/>
        <end position="137"/>
    </location>
</feature>
<evidence type="ECO:0000256" key="1">
    <source>
        <dbReference type="SAM" id="Phobius"/>
    </source>
</evidence>
<dbReference type="KEGG" id="twh:TWT_431"/>
<evidence type="ECO:0008006" key="4">
    <source>
        <dbReference type="Google" id="ProtNLM"/>
    </source>
</evidence>
<organism evidence="2 3">
    <name type="scientific">Tropheryma whipplei (strain Twist)</name>
    <name type="common">Whipple's bacillus</name>
    <dbReference type="NCBI Taxonomy" id="203267"/>
    <lineage>
        <taxon>Bacteria</taxon>
        <taxon>Bacillati</taxon>
        <taxon>Actinomycetota</taxon>
        <taxon>Actinomycetes</taxon>
        <taxon>Micrococcales</taxon>
        <taxon>Tropherymataceae</taxon>
        <taxon>Tropheryma</taxon>
    </lineage>
</organism>
<keyword evidence="1" id="KW-1133">Transmembrane helix</keyword>
<dbReference type="RefSeq" id="WP_011096289.1">
    <property type="nucleotide sequence ID" value="NC_004572.3"/>
</dbReference>
<keyword evidence="1" id="KW-0812">Transmembrane</keyword>
<dbReference type="STRING" id="203267.TWT_431"/>